<dbReference type="OrthoDB" id="3792558at2759"/>
<organism evidence="2 3">
    <name type="scientific">Choiromyces venosus 120613-1</name>
    <dbReference type="NCBI Taxonomy" id="1336337"/>
    <lineage>
        <taxon>Eukaryota</taxon>
        <taxon>Fungi</taxon>
        <taxon>Dikarya</taxon>
        <taxon>Ascomycota</taxon>
        <taxon>Pezizomycotina</taxon>
        <taxon>Pezizomycetes</taxon>
        <taxon>Pezizales</taxon>
        <taxon>Tuberaceae</taxon>
        <taxon>Choiromyces</taxon>
    </lineage>
</organism>
<reference evidence="2 3" key="1">
    <citation type="journal article" date="2018" name="Nat. Ecol. Evol.">
        <title>Pezizomycetes genomes reveal the molecular basis of ectomycorrhizal truffle lifestyle.</title>
        <authorList>
            <person name="Murat C."/>
            <person name="Payen T."/>
            <person name="Noel B."/>
            <person name="Kuo A."/>
            <person name="Morin E."/>
            <person name="Chen J."/>
            <person name="Kohler A."/>
            <person name="Krizsan K."/>
            <person name="Balestrini R."/>
            <person name="Da Silva C."/>
            <person name="Montanini B."/>
            <person name="Hainaut M."/>
            <person name="Levati E."/>
            <person name="Barry K.W."/>
            <person name="Belfiori B."/>
            <person name="Cichocki N."/>
            <person name="Clum A."/>
            <person name="Dockter R.B."/>
            <person name="Fauchery L."/>
            <person name="Guy J."/>
            <person name="Iotti M."/>
            <person name="Le Tacon F."/>
            <person name="Lindquist E.A."/>
            <person name="Lipzen A."/>
            <person name="Malagnac F."/>
            <person name="Mello A."/>
            <person name="Molinier V."/>
            <person name="Miyauchi S."/>
            <person name="Poulain J."/>
            <person name="Riccioni C."/>
            <person name="Rubini A."/>
            <person name="Sitrit Y."/>
            <person name="Splivallo R."/>
            <person name="Traeger S."/>
            <person name="Wang M."/>
            <person name="Zifcakova L."/>
            <person name="Wipf D."/>
            <person name="Zambonelli A."/>
            <person name="Paolocci F."/>
            <person name="Nowrousian M."/>
            <person name="Ottonello S."/>
            <person name="Baldrian P."/>
            <person name="Spatafora J.W."/>
            <person name="Henrissat B."/>
            <person name="Nagy L.G."/>
            <person name="Aury J.M."/>
            <person name="Wincker P."/>
            <person name="Grigoriev I.V."/>
            <person name="Bonfante P."/>
            <person name="Martin F.M."/>
        </authorList>
    </citation>
    <scope>NUCLEOTIDE SEQUENCE [LARGE SCALE GENOMIC DNA]</scope>
    <source>
        <strain evidence="2 3">120613-1</strain>
    </source>
</reference>
<dbReference type="Pfam" id="PF13358">
    <property type="entry name" value="DDE_3"/>
    <property type="match status" value="1"/>
</dbReference>
<evidence type="ECO:0000313" key="2">
    <source>
        <dbReference type="EMBL" id="RPA96184.1"/>
    </source>
</evidence>
<dbReference type="Gene3D" id="3.30.420.10">
    <property type="entry name" value="Ribonuclease H-like superfamily/Ribonuclease H"/>
    <property type="match status" value="1"/>
</dbReference>
<evidence type="ECO:0000259" key="1">
    <source>
        <dbReference type="Pfam" id="PF13358"/>
    </source>
</evidence>
<dbReference type="InterPro" id="IPR036397">
    <property type="entry name" value="RNaseH_sf"/>
</dbReference>
<accession>A0A3N4JQV2</accession>
<dbReference type="AlphaFoldDB" id="A0A3N4JQV2"/>
<gene>
    <name evidence="2" type="ORF">L873DRAFT_1836884</name>
</gene>
<dbReference type="InterPro" id="IPR038717">
    <property type="entry name" value="Tc1-like_DDE_dom"/>
</dbReference>
<name>A0A3N4JQV2_9PEZI</name>
<feature type="domain" description="Tc1-like transposase DDE" evidence="1">
    <location>
        <begin position="156"/>
        <end position="215"/>
    </location>
</feature>
<dbReference type="EMBL" id="ML120417">
    <property type="protein sequence ID" value="RPA96184.1"/>
    <property type="molecule type" value="Genomic_DNA"/>
</dbReference>
<keyword evidence="3" id="KW-1185">Reference proteome</keyword>
<sequence length="263" mass="30849">MSIEIGGLFGPSTVWQEKGEEWHDDCVRVKKKRGVMVMCWGMISWNWKGPFWVWEPETEEDKANAIEAIRVYNINCMVEEKQLNDSWKLTKQELKTLRKARVEAKRTGVKIKTTQSWRGKKYKVKALKRGSDPRGVDSWRYITALARSLLWPTCKERIRQNPNFLLMEDNAPAHYSDFTTLERLKAGIPKVDWPPNSPDFNPIEHLWELMKGHERVTSITEMKEVLRQEWEQITVQEVNKEISKLPRVMAKCIEQHGGNKFHG</sequence>
<evidence type="ECO:0000313" key="3">
    <source>
        <dbReference type="Proteomes" id="UP000276215"/>
    </source>
</evidence>
<proteinExistence type="predicted"/>
<dbReference type="Proteomes" id="UP000276215">
    <property type="component" value="Unassembled WGS sequence"/>
</dbReference>
<dbReference type="STRING" id="1336337.A0A3N4JQV2"/>
<protein>
    <recommendedName>
        <fullName evidence="1">Tc1-like transposase DDE domain-containing protein</fullName>
    </recommendedName>
</protein>
<dbReference type="GO" id="GO:0003676">
    <property type="term" value="F:nucleic acid binding"/>
    <property type="evidence" value="ECO:0007669"/>
    <property type="project" value="InterPro"/>
</dbReference>